<dbReference type="EC" id="3.2.1.1" evidence="4"/>
<evidence type="ECO:0000313" key="16">
    <source>
        <dbReference type="Proteomes" id="UP001050691"/>
    </source>
</evidence>
<keyword evidence="10" id="KW-0624">Polysaccharide degradation</keyword>
<dbReference type="InterPro" id="IPR006048">
    <property type="entry name" value="A-amylase/branching_C"/>
</dbReference>
<dbReference type="EMBL" id="BPWL01000008">
    <property type="protein sequence ID" value="GJJ13001.1"/>
    <property type="molecule type" value="Genomic_DNA"/>
</dbReference>
<evidence type="ECO:0000256" key="4">
    <source>
        <dbReference type="ARBA" id="ARBA00012595"/>
    </source>
</evidence>
<dbReference type="AlphaFoldDB" id="A0AAV5AJ87"/>
<evidence type="ECO:0000256" key="10">
    <source>
        <dbReference type="ARBA" id="ARBA00023326"/>
    </source>
</evidence>
<dbReference type="Gene3D" id="2.60.40.1180">
    <property type="entry name" value="Golgi alpha-mannosidase II"/>
    <property type="match status" value="1"/>
</dbReference>
<comment type="cofactor">
    <cofactor evidence="2">
        <name>Ca(2+)</name>
        <dbReference type="ChEBI" id="CHEBI:29108"/>
    </cofactor>
</comment>
<evidence type="ECO:0000256" key="1">
    <source>
        <dbReference type="ARBA" id="ARBA00000548"/>
    </source>
</evidence>
<comment type="similarity">
    <text evidence="3 11">Belongs to the glycosyl hydrolase 13 family.</text>
</comment>
<evidence type="ECO:0000256" key="2">
    <source>
        <dbReference type="ARBA" id="ARBA00001913"/>
    </source>
</evidence>
<dbReference type="InterPro" id="IPR006046">
    <property type="entry name" value="Alpha_amylase"/>
</dbReference>
<dbReference type="GO" id="GO:0046872">
    <property type="term" value="F:metal ion binding"/>
    <property type="evidence" value="ECO:0007669"/>
    <property type="project" value="UniProtKB-KW"/>
</dbReference>
<feature type="domain" description="CBM20" evidence="14">
    <location>
        <begin position="423"/>
        <end position="534"/>
    </location>
</feature>
<dbReference type="Pfam" id="PF11915">
    <property type="entry name" value="DUF3433"/>
    <property type="match status" value="1"/>
</dbReference>
<organism evidence="15 16">
    <name type="scientific">Clathrus columnatus</name>
    <dbReference type="NCBI Taxonomy" id="1419009"/>
    <lineage>
        <taxon>Eukaryota</taxon>
        <taxon>Fungi</taxon>
        <taxon>Dikarya</taxon>
        <taxon>Basidiomycota</taxon>
        <taxon>Agaricomycotina</taxon>
        <taxon>Agaricomycetes</taxon>
        <taxon>Phallomycetidae</taxon>
        <taxon>Phallales</taxon>
        <taxon>Clathraceae</taxon>
        <taxon>Clathrus</taxon>
    </lineage>
</organism>
<dbReference type="InterPro" id="IPR031319">
    <property type="entry name" value="A-amylase_C"/>
</dbReference>
<keyword evidence="7" id="KW-0106">Calcium</keyword>
<keyword evidence="8" id="KW-0119">Carbohydrate metabolism</keyword>
<evidence type="ECO:0000256" key="3">
    <source>
        <dbReference type="ARBA" id="ARBA00008061"/>
    </source>
</evidence>
<dbReference type="SUPFAM" id="SSF51445">
    <property type="entry name" value="(Trans)glycosidases"/>
    <property type="match status" value="1"/>
</dbReference>
<keyword evidence="13" id="KW-0812">Transmembrane</keyword>
<feature type="compositionally biased region" description="Basic and acidic residues" evidence="12">
    <location>
        <begin position="1138"/>
        <end position="1149"/>
    </location>
</feature>
<dbReference type="InterPro" id="IPR021840">
    <property type="entry name" value="DUF3433"/>
</dbReference>
<keyword evidence="13" id="KW-1133">Transmembrane helix</keyword>
<keyword evidence="6" id="KW-0378">Hydrolase</keyword>
<dbReference type="SMART" id="SM00642">
    <property type="entry name" value="Aamy"/>
    <property type="match status" value="1"/>
</dbReference>
<dbReference type="GO" id="GO:0000272">
    <property type="term" value="P:polysaccharide catabolic process"/>
    <property type="evidence" value="ECO:0007669"/>
    <property type="project" value="UniProtKB-KW"/>
</dbReference>
<evidence type="ECO:0000256" key="5">
    <source>
        <dbReference type="ARBA" id="ARBA00022723"/>
    </source>
</evidence>
<dbReference type="Gene3D" id="3.20.20.80">
    <property type="entry name" value="Glycosidases"/>
    <property type="match status" value="2"/>
</dbReference>
<dbReference type="InterPro" id="IPR013780">
    <property type="entry name" value="Glyco_hydro_b"/>
</dbReference>
<dbReference type="SMART" id="SM00632">
    <property type="entry name" value="Aamy_C"/>
    <property type="match status" value="1"/>
</dbReference>
<dbReference type="SUPFAM" id="SSF51011">
    <property type="entry name" value="Glycosyl hydrolase domain"/>
    <property type="match status" value="1"/>
</dbReference>
<feature type="transmembrane region" description="Helical" evidence="13">
    <location>
        <begin position="549"/>
        <end position="566"/>
    </location>
</feature>
<name>A0AAV5AJ87_9AGAM</name>
<evidence type="ECO:0000256" key="12">
    <source>
        <dbReference type="SAM" id="MobiDB-lite"/>
    </source>
</evidence>
<dbReference type="PROSITE" id="PS51166">
    <property type="entry name" value="CBM20"/>
    <property type="match status" value="1"/>
</dbReference>
<evidence type="ECO:0000256" key="6">
    <source>
        <dbReference type="ARBA" id="ARBA00022801"/>
    </source>
</evidence>
<dbReference type="InterPro" id="IPR002044">
    <property type="entry name" value="CBM20"/>
</dbReference>
<evidence type="ECO:0000256" key="7">
    <source>
        <dbReference type="ARBA" id="ARBA00022837"/>
    </source>
</evidence>
<accession>A0AAV5AJ87</accession>
<evidence type="ECO:0000256" key="13">
    <source>
        <dbReference type="SAM" id="Phobius"/>
    </source>
</evidence>
<feature type="compositionally biased region" description="Low complexity" evidence="12">
    <location>
        <begin position="1101"/>
        <end position="1111"/>
    </location>
</feature>
<dbReference type="PROSITE" id="PS50890">
    <property type="entry name" value="PUA"/>
    <property type="match status" value="1"/>
</dbReference>
<keyword evidence="5" id="KW-0479">Metal-binding</keyword>
<evidence type="ECO:0000313" key="15">
    <source>
        <dbReference type="EMBL" id="GJJ13001.1"/>
    </source>
</evidence>
<feature type="transmembrane region" description="Helical" evidence="13">
    <location>
        <begin position="614"/>
        <end position="633"/>
    </location>
</feature>
<keyword evidence="9" id="KW-0326">Glycosidase</keyword>
<gene>
    <name evidence="15" type="ORF">Clacol_007250</name>
</gene>
<dbReference type="GO" id="GO:0004556">
    <property type="term" value="F:alpha-amylase activity"/>
    <property type="evidence" value="ECO:0007669"/>
    <property type="project" value="UniProtKB-EC"/>
</dbReference>
<dbReference type="Gene3D" id="2.60.40.10">
    <property type="entry name" value="Immunoglobulins"/>
    <property type="match status" value="1"/>
</dbReference>
<dbReference type="GO" id="GO:2001070">
    <property type="term" value="F:starch binding"/>
    <property type="evidence" value="ECO:0007669"/>
    <property type="project" value="InterPro"/>
</dbReference>
<evidence type="ECO:0000256" key="9">
    <source>
        <dbReference type="ARBA" id="ARBA00023295"/>
    </source>
</evidence>
<keyword evidence="13" id="KW-0472">Membrane</keyword>
<sequence length="1149" mass="123573">MFEWSWDSVASECTNFLGPAGYGLVQVSPAAEHVTGPQWWTDYQPVSYTLTSKRGNRTQYANMIETCHTAGVGVIADTIFNHMSGETSGVGVAGSINYDNELEVWTCQLDGLADLATDTEYVRGRLAEYANDLLSLGIDGMRLDASKSNYLSPIPWTSVQRIEDINVSDIANILSRLTSVPYITQEVIYGEGQPVTPNMYIGNGDVQEFTTAVQSAFTGNTPLTSLQDLDNQGWVPSDLANIFVSGGSLNYNSSSNGYVLATILSLAHSYGTPTVLSSYEFTSYDQGAPNGGYCFRLLHRWLPFAGMVTFRNSVTGNITQFASGTSQQIAFGRGAICTGTSGFVVINNEDFSWTATFSTSLPAGVFCDVITGPAKNGICSGSSYAVSSTGTFSAVVGPRNAIAIHIGALSSTPTATTATSVPSTTGGLDIVTVNFHETVTTVFGDNIFVVGSISELGNWSPASAIPLSATDYPIWKASVVMPSETDFQYKFIRITSSGDTPAALKTWRVVTAVCLMISLAIGLEVALVFSNKRGGEYYLQFNPFGRVQVYSSFIPTLSITVLAWYWRSLDRAYRRMQPYLNMSQGPTTAQESVLLDLEHTTLPKLFRFSLRTKNFLVLISTALALLGIFYHPLASSLFLVKAVSMVFPAETHVQSLATLGLNPQSADLSSFVAAAGFAEAATFYNLGDLPFVRGPWAVARFQYPSSVSSNSTVTVNTTAIETILNCTSPSVDVIPNPPNTTLQVTIAPNCTRTVIIDPASSTSQYGVQAITDCAGGDTDSPEFAPALFWFYTVGSGTGQLLARAVFCDISLKTAAVETTVDGKTGLLTDLNVIGEVGFDSNNITSGAFSGNAFNGIAFESTSADPVASFNLSNPFIAARALAVQTQVPGTIFRFATDTILNPGGFTESGILNITQNIYTQYLSVIALEIVLFFVYRRRSRNVHLGTRPGFIAHCMSIIPQMEVNPITPTDTKQSLKRKLDNMQFMLDEDGYIVGMTTQEANVRKSRGASWLSQQNSMFKFRPEPYDDGGMYSPESAKFSPGMKSPDFKSAPMSPPPNQGVGFAGLSSQQMRRGSAIRNSIALENRRSIGQELLLPHKKPRSGTSSPSSSSSEEGQTAHSLPPGLPAPSFLNPFSPKSSHREGNSEGKDP</sequence>
<dbReference type="SUPFAM" id="SSF49452">
    <property type="entry name" value="Starch-binding domain-like"/>
    <property type="match status" value="1"/>
</dbReference>
<dbReference type="InterPro" id="IPR006047">
    <property type="entry name" value="GH13_cat_dom"/>
</dbReference>
<proteinExistence type="inferred from homology"/>
<dbReference type="InterPro" id="IPR013783">
    <property type="entry name" value="Ig-like_fold"/>
</dbReference>
<dbReference type="SMART" id="SM01065">
    <property type="entry name" value="CBM_2"/>
    <property type="match status" value="1"/>
</dbReference>
<keyword evidence="16" id="KW-1185">Reference proteome</keyword>
<feature type="transmembrane region" description="Helical" evidence="13">
    <location>
        <begin position="509"/>
        <end position="529"/>
    </location>
</feature>
<dbReference type="InterPro" id="IPR013784">
    <property type="entry name" value="Carb-bd-like_fold"/>
</dbReference>
<dbReference type="InterPro" id="IPR017853">
    <property type="entry name" value="GH"/>
</dbReference>
<evidence type="ECO:0000256" key="11">
    <source>
        <dbReference type="RuleBase" id="RU003615"/>
    </source>
</evidence>
<evidence type="ECO:0000259" key="14">
    <source>
        <dbReference type="PROSITE" id="PS51166"/>
    </source>
</evidence>
<dbReference type="Pfam" id="PF00686">
    <property type="entry name" value="CBM_20"/>
    <property type="match status" value="1"/>
</dbReference>
<dbReference type="Proteomes" id="UP001050691">
    <property type="component" value="Unassembled WGS sequence"/>
</dbReference>
<comment type="catalytic activity">
    <reaction evidence="1">
        <text>Endohydrolysis of (1-&gt;4)-alpha-D-glucosidic linkages in polysaccharides containing three or more (1-&gt;4)-alpha-linked D-glucose units.</text>
        <dbReference type="EC" id="3.2.1.1"/>
    </reaction>
</comment>
<reference evidence="15" key="1">
    <citation type="submission" date="2021-10" db="EMBL/GenBank/DDBJ databases">
        <title>De novo Genome Assembly of Clathrus columnatus (Basidiomycota, Fungi) Using Illumina and Nanopore Sequence Data.</title>
        <authorList>
            <person name="Ogiso-Tanaka E."/>
            <person name="Itagaki H."/>
            <person name="Hosoya T."/>
            <person name="Hosaka K."/>
        </authorList>
    </citation>
    <scope>NUCLEOTIDE SEQUENCE</scope>
    <source>
        <strain evidence="15">MO-923</strain>
    </source>
</reference>
<protein>
    <recommendedName>
        <fullName evidence="4">alpha-amylase</fullName>
        <ecNumber evidence="4">3.2.1.1</ecNumber>
    </recommendedName>
</protein>
<comment type="caution">
    <text evidence="15">The sequence shown here is derived from an EMBL/GenBank/DDBJ whole genome shotgun (WGS) entry which is preliminary data.</text>
</comment>
<dbReference type="PRINTS" id="PR00110">
    <property type="entry name" value="ALPHAAMYLASE"/>
</dbReference>
<dbReference type="Pfam" id="PF02806">
    <property type="entry name" value="Alpha-amylase_C"/>
    <property type="match status" value="1"/>
</dbReference>
<feature type="region of interest" description="Disordered" evidence="12">
    <location>
        <begin position="1023"/>
        <end position="1073"/>
    </location>
</feature>
<feature type="region of interest" description="Disordered" evidence="12">
    <location>
        <begin position="1090"/>
        <end position="1149"/>
    </location>
</feature>
<dbReference type="CDD" id="cd11317">
    <property type="entry name" value="AmyAc_bac_euk_AmyA"/>
    <property type="match status" value="1"/>
</dbReference>
<evidence type="ECO:0000256" key="8">
    <source>
        <dbReference type="ARBA" id="ARBA00023277"/>
    </source>
</evidence>
<dbReference type="PANTHER" id="PTHR43447">
    <property type="entry name" value="ALPHA-AMYLASE"/>
    <property type="match status" value="1"/>
</dbReference>